<dbReference type="InterPro" id="IPR032816">
    <property type="entry name" value="VTT_dom"/>
</dbReference>
<keyword evidence="1" id="KW-0812">Transmembrane</keyword>
<gene>
    <name evidence="3" type="ORF">GO499_07700</name>
</gene>
<dbReference type="PANTHER" id="PTHR42709">
    <property type="entry name" value="ALKALINE PHOSPHATASE LIKE PROTEIN"/>
    <property type="match status" value="1"/>
</dbReference>
<keyword evidence="4" id="KW-1185">Reference proteome</keyword>
<protein>
    <submittedName>
        <fullName evidence="3">DedA family protein</fullName>
    </submittedName>
</protein>
<keyword evidence="1" id="KW-1133">Transmembrane helix</keyword>
<evidence type="ECO:0000313" key="3">
    <source>
        <dbReference type="EMBL" id="QHQ35087.1"/>
    </source>
</evidence>
<dbReference type="Pfam" id="PF09335">
    <property type="entry name" value="VTT_dom"/>
    <property type="match status" value="1"/>
</dbReference>
<dbReference type="EMBL" id="CP046620">
    <property type="protein sequence ID" value="QHQ35087.1"/>
    <property type="molecule type" value="Genomic_DNA"/>
</dbReference>
<dbReference type="RefSeq" id="WP_161861652.1">
    <property type="nucleotide sequence ID" value="NZ_CP046620.1"/>
</dbReference>
<accession>A0A6P1SZB1</accession>
<feature type="transmembrane region" description="Helical" evidence="1">
    <location>
        <begin position="134"/>
        <end position="158"/>
    </location>
</feature>
<name>A0A6P1SZB1_9RHOB</name>
<feature type="transmembrane region" description="Helical" evidence="1">
    <location>
        <begin position="170"/>
        <end position="190"/>
    </location>
</feature>
<sequence length="191" mass="20935">MRGLYNWTLMLAGHRHAVLALALVSFIESSVFPIPPHIMLIPMVLARPERAWFLATVCAAASVLGGALGYWIGAELFDSVGRPVLEFYGKMDKFDAFSARFNAVGAWAVLFAGVTPFPYKVITITSGATGLNFTVFMIASMIARSFIFFVIAGLLWKFGPPIRGFIEKRFGLVVTIFFIALVGGFAAIRFL</sequence>
<evidence type="ECO:0000259" key="2">
    <source>
        <dbReference type="Pfam" id="PF09335"/>
    </source>
</evidence>
<evidence type="ECO:0000256" key="1">
    <source>
        <dbReference type="SAM" id="Phobius"/>
    </source>
</evidence>
<feature type="domain" description="VTT" evidence="2">
    <location>
        <begin position="47"/>
        <end position="153"/>
    </location>
</feature>
<organism evidence="3 4">
    <name type="scientific">Algicella marina</name>
    <dbReference type="NCBI Taxonomy" id="2683284"/>
    <lineage>
        <taxon>Bacteria</taxon>
        <taxon>Pseudomonadati</taxon>
        <taxon>Pseudomonadota</taxon>
        <taxon>Alphaproteobacteria</taxon>
        <taxon>Rhodobacterales</taxon>
        <taxon>Paracoccaceae</taxon>
        <taxon>Algicella</taxon>
    </lineage>
</organism>
<dbReference type="Proteomes" id="UP000464495">
    <property type="component" value="Chromosome"/>
</dbReference>
<feature type="transmembrane region" description="Helical" evidence="1">
    <location>
        <begin position="52"/>
        <end position="73"/>
    </location>
</feature>
<reference evidence="3 4" key="1">
    <citation type="submission" date="2019-12" db="EMBL/GenBank/DDBJ databases">
        <title>Complete genome sequence of Algicella marina strain 9Alg 56(T) isolated from the red alga Tichocarpus crinitus.</title>
        <authorList>
            <person name="Kim S.-G."/>
            <person name="Nedashkovskaya O.I."/>
        </authorList>
    </citation>
    <scope>NUCLEOTIDE SEQUENCE [LARGE SCALE GENOMIC DNA]</scope>
    <source>
        <strain evidence="3 4">9Alg 56</strain>
    </source>
</reference>
<keyword evidence="1" id="KW-0472">Membrane</keyword>
<feature type="transmembrane region" description="Helical" evidence="1">
    <location>
        <begin position="94"/>
        <end position="114"/>
    </location>
</feature>
<dbReference type="PANTHER" id="PTHR42709:SF11">
    <property type="entry name" value="DEDA FAMILY PROTEIN"/>
    <property type="match status" value="1"/>
</dbReference>
<dbReference type="AlphaFoldDB" id="A0A6P1SZB1"/>
<dbReference type="InterPro" id="IPR051311">
    <property type="entry name" value="DedA_domain"/>
</dbReference>
<proteinExistence type="predicted"/>
<dbReference type="KEGG" id="amaq:GO499_07700"/>
<dbReference type="GO" id="GO:0005886">
    <property type="term" value="C:plasma membrane"/>
    <property type="evidence" value="ECO:0007669"/>
    <property type="project" value="TreeGrafter"/>
</dbReference>
<evidence type="ECO:0000313" key="4">
    <source>
        <dbReference type="Proteomes" id="UP000464495"/>
    </source>
</evidence>